<reference evidence="2 3" key="1">
    <citation type="submission" date="2020-04" db="EMBL/GenBank/DDBJ databases">
        <title>Enterovirga sp. isolate from soil.</title>
        <authorList>
            <person name="Chea S."/>
            <person name="Kim D.-U."/>
        </authorList>
    </citation>
    <scope>NUCLEOTIDE SEQUENCE [LARGE SCALE GENOMIC DNA]</scope>
    <source>
        <strain evidence="2 3">DB1703</strain>
    </source>
</reference>
<dbReference type="InterPro" id="IPR054189">
    <property type="entry name" value="DUF6894"/>
</dbReference>
<evidence type="ECO:0000313" key="2">
    <source>
        <dbReference type="EMBL" id="NNM72731.1"/>
    </source>
</evidence>
<proteinExistence type="predicted"/>
<organism evidence="2 3">
    <name type="scientific">Enterovirga aerilata</name>
    <dbReference type="NCBI Taxonomy" id="2730920"/>
    <lineage>
        <taxon>Bacteria</taxon>
        <taxon>Pseudomonadati</taxon>
        <taxon>Pseudomonadota</taxon>
        <taxon>Alphaproteobacteria</taxon>
        <taxon>Hyphomicrobiales</taxon>
        <taxon>Methylobacteriaceae</taxon>
        <taxon>Enterovirga</taxon>
    </lineage>
</organism>
<evidence type="ECO:0000313" key="3">
    <source>
        <dbReference type="Proteomes" id="UP000564885"/>
    </source>
</evidence>
<gene>
    <name evidence="2" type="ORF">HJG44_10105</name>
</gene>
<protein>
    <recommendedName>
        <fullName evidence="1">DUF6894 domain-containing protein</fullName>
    </recommendedName>
</protein>
<dbReference type="RefSeq" id="WP_171218267.1">
    <property type="nucleotide sequence ID" value="NZ_JABEPP010000003.1"/>
</dbReference>
<sequence length="88" mass="9284">MPRFFFDIRDGCRHTLDEEGTELADLQAACDEVLAVLPTIAGTEARSRGAREIVATVRSEGGAPLFRARLSVTTELIGAPDPAALGGS</sequence>
<dbReference type="Pfam" id="PF21834">
    <property type="entry name" value="DUF6894"/>
    <property type="match status" value="1"/>
</dbReference>
<dbReference type="Proteomes" id="UP000564885">
    <property type="component" value="Unassembled WGS sequence"/>
</dbReference>
<dbReference type="AlphaFoldDB" id="A0A849I5Y0"/>
<comment type="caution">
    <text evidence="2">The sequence shown here is derived from an EMBL/GenBank/DDBJ whole genome shotgun (WGS) entry which is preliminary data.</text>
</comment>
<feature type="domain" description="DUF6894" evidence="1">
    <location>
        <begin position="3"/>
        <end position="71"/>
    </location>
</feature>
<dbReference type="EMBL" id="JABEPP010000003">
    <property type="protein sequence ID" value="NNM72731.1"/>
    <property type="molecule type" value="Genomic_DNA"/>
</dbReference>
<keyword evidence="3" id="KW-1185">Reference proteome</keyword>
<name>A0A849I5Y0_9HYPH</name>
<accession>A0A849I5Y0</accession>
<evidence type="ECO:0000259" key="1">
    <source>
        <dbReference type="Pfam" id="PF21834"/>
    </source>
</evidence>